<accession>A0A4Y3QKF3</accession>
<dbReference type="EMBL" id="BJML01000003">
    <property type="protein sequence ID" value="GEB45419.1"/>
    <property type="molecule type" value="Genomic_DNA"/>
</dbReference>
<feature type="compositionally biased region" description="Basic and acidic residues" evidence="1">
    <location>
        <begin position="171"/>
        <end position="182"/>
    </location>
</feature>
<feature type="compositionally biased region" description="Basic and acidic residues" evidence="1">
    <location>
        <begin position="125"/>
        <end position="163"/>
    </location>
</feature>
<proteinExistence type="predicted"/>
<dbReference type="Proteomes" id="UP000319525">
    <property type="component" value="Unassembled WGS sequence"/>
</dbReference>
<gene>
    <name evidence="2" type="ORF">MTE01_13640</name>
</gene>
<protein>
    <submittedName>
        <fullName evidence="2">Uncharacterized protein</fullName>
    </submittedName>
</protein>
<dbReference type="AlphaFoldDB" id="A0A4Y3QKF3"/>
<organism evidence="2 3">
    <name type="scientific">Microbacterium testaceum</name>
    <name type="common">Aureobacterium testaceum</name>
    <name type="synonym">Brevibacterium testaceum</name>
    <dbReference type="NCBI Taxonomy" id="2033"/>
    <lineage>
        <taxon>Bacteria</taxon>
        <taxon>Bacillati</taxon>
        <taxon>Actinomycetota</taxon>
        <taxon>Actinomycetes</taxon>
        <taxon>Micrococcales</taxon>
        <taxon>Microbacteriaceae</taxon>
        <taxon>Microbacterium</taxon>
    </lineage>
</organism>
<evidence type="ECO:0000313" key="3">
    <source>
        <dbReference type="Proteomes" id="UP000319525"/>
    </source>
</evidence>
<name>A0A4Y3QKF3_MICTE</name>
<sequence length="203" mass="22325">MEEERRAQQQGEEPQDHRARDLVVQVFVGVQGNAAHESKIDAHDIQADESHCRGAATDGAATHTSHIPPDTEGEDDDDHSADFEGRVEECARQIAEDPQLAEVQLPPQRVARRCDRQQQSADQDDQGRPADVQRRDRVEAAREGAQARHRERKGDSGAEHGAHVGDLSSGRNEDPPTPRDPRPPSAHSGNEPGESLVFCLPRP</sequence>
<feature type="compositionally biased region" description="Basic and acidic residues" evidence="1">
    <location>
        <begin position="37"/>
        <end position="52"/>
    </location>
</feature>
<feature type="region of interest" description="Disordered" evidence="1">
    <location>
        <begin position="1"/>
        <end position="20"/>
    </location>
</feature>
<reference evidence="2 3" key="1">
    <citation type="submission" date="2019-06" db="EMBL/GenBank/DDBJ databases">
        <title>Whole genome shotgun sequence of Microbacterium testaceum NBRC 12675.</title>
        <authorList>
            <person name="Hosoyama A."/>
            <person name="Uohara A."/>
            <person name="Ohji S."/>
            <person name="Ichikawa N."/>
        </authorList>
    </citation>
    <scope>NUCLEOTIDE SEQUENCE [LARGE SCALE GENOMIC DNA]</scope>
    <source>
        <strain evidence="2 3">NBRC 12675</strain>
    </source>
</reference>
<comment type="caution">
    <text evidence="2">The sequence shown here is derived from an EMBL/GenBank/DDBJ whole genome shotgun (WGS) entry which is preliminary data.</text>
</comment>
<evidence type="ECO:0000313" key="2">
    <source>
        <dbReference type="EMBL" id="GEB45419.1"/>
    </source>
</evidence>
<feature type="region of interest" description="Disordered" evidence="1">
    <location>
        <begin position="37"/>
        <end position="203"/>
    </location>
</feature>
<evidence type="ECO:0000256" key="1">
    <source>
        <dbReference type="SAM" id="MobiDB-lite"/>
    </source>
</evidence>
<feature type="compositionally biased region" description="Basic and acidic residues" evidence="1">
    <location>
        <begin position="80"/>
        <end position="95"/>
    </location>
</feature>